<dbReference type="GO" id="GO:0000272">
    <property type="term" value="P:polysaccharide catabolic process"/>
    <property type="evidence" value="ECO:0007669"/>
    <property type="project" value="InterPro"/>
</dbReference>
<protein>
    <submittedName>
        <fullName evidence="1">Uncharacterized protein</fullName>
    </submittedName>
</protein>
<dbReference type="InterPro" id="IPR036439">
    <property type="entry name" value="Dockerin_dom_sf"/>
</dbReference>
<comment type="caution">
    <text evidence="1">The sequence shown here is derived from an EMBL/GenBank/DDBJ whole genome shotgun (WGS) entry which is preliminary data.</text>
</comment>
<dbReference type="Gene3D" id="1.10.1330.10">
    <property type="entry name" value="Dockerin domain"/>
    <property type="match status" value="1"/>
</dbReference>
<proteinExistence type="predicted"/>
<dbReference type="InterPro" id="IPR059226">
    <property type="entry name" value="Choice_anch_Q_dom"/>
</dbReference>
<sequence length="133" mass="14655">MFVDADGFDNIAGTADDNLRLSWDSPCIDAGDNNSVPGSITTDLDGHLRIIDGDCNDTEVVDMGAYEFNYAYMGDFDYDCEVNFGDFAILGLTWLLEQGQPGYNPVCDIALPADSFIDEKDLKIFTDNWLVGM</sequence>
<dbReference type="EMBL" id="BARV01009111">
    <property type="protein sequence ID" value="GAI12405.1"/>
    <property type="molecule type" value="Genomic_DNA"/>
</dbReference>
<name>X1MCJ5_9ZZZZ</name>
<accession>X1MCJ5</accession>
<organism evidence="1">
    <name type="scientific">marine sediment metagenome</name>
    <dbReference type="NCBI Taxonomy" id="412755"/>
    <lineage>
        <taxon>unclassified sequences</taxon>
        <taxon>metagenomes</taxon>
        <taxon>ecological metagenomes</taxon>
    </lineage>
</organism>
<evidence type="ECO:0000313" key="1">
    <source>
        <dbReference type="EMBL" id="GAI12405.1"/>
    </source>
</evidence>
<dbReference type="AlphaFoldDB" id="X1MCJ5"/>
<reference evidence="1" key="1">
    <citation type="journal article" date="2014" name="Front. Microbiol.">
        <title>High frequency of phylogenetically diverse reductive dehalogenase-homologous genes in deep subseafloor sedimentary metagenomes.</title>
        <authorList>
            <person name="Kawai M."/>
            <person name="Futagami T."/>
            <person name="Toyoda A."/>
            <person name="Takaki Y."/>
            <person name="Nishi S."/>
            <person name="Hori S."/>
            <person name="Arai W."/>
            <person name="Tsubouchi T."/>
            <person name="Morono Y."/>
            <person name="Uchiyama I."/>
            <person name="Ito T."/>
            <person name="Fujiyama A."/>
            <person name="Inagaki F."/>
            <person name="Takami H."/>
        </authorList>
    </citation>
    <scope>NUCLEOTIDE SEQUENCE</scope>
    <source>
        <strain evidence="1">Expedition CK06-06</strain>
    </source>
</reference>
<gene>
    <name evidence="1" type="ORF">S06H3_18089</name>
</gene>
<dbReference type="NCBIfam" id="NF041518">
    <property type="entry name" value="choice_anch_Q"/>
    <property type="match status" value="1"/>
</dbReference>